<organism evidence="2 3">
    <name type="scientific">Polaribacter aquimarinus</name>
    <dbReference type="NCBI Taxonomy" id="2100726"/>
    <lineage>
        <taxon>Bacteria</taxon>
        <taxon>Pseudomonadati</taxon>
        <taxon>Bacteroidota</taxon>
        <taxon>Flavobacteriia</taxon>
        <taxon>Flavobacteriales</taxon>
        <taxon>Flavobacteriaceae</taxon>
    </lineage>
</organism>
<evidence type="ECO:0000313" key="2">
    <source>
        <dbReference type="EMBL" id="PWG04163.1"/>
    </source>
</evidence>
<accession>A0A2U2J746</accession>
<keyword evidence="1" id="KW-0812">Transmembrane</keyword>
<keyword evidence="1" id="KW-0472">Membrane</keyword>
<feature type="transmembrane region" description="Helical" evidence="1">
    <location>
        <begin position="220"/>
        <end position="239"/>
    </location>
</feature>
<proteinExistence type="predicted"/>
<keyword evidence="1" id="KW-1133">Transmembrane helix</keyword>
<feature type="transmembrane region" description="Helical" evidence="1">
    <location>
        <begin position="75"/>
        <end position="96"/>
    </location>
</feature>
<keyword evidence="3" id="KW-1185">Reference proteome</keyword>
<dbReference type="EMBL" id="QFFG01000007">
    <property type="protein sequence ID" value="PWG04163.1"/>
    <property type="molecule type" value="Genomic_DNA"/>
</dbReference>
<feature type="transmembrane region" description="Helical" evidence="1">
    <location>
        <begin position="195"/>
        <end position="214"/>
    </location>
</feature>
<reference evidence="2 3" key="1">
    <citation type="submission" date="2018-05" db="EMBL/GenBank/DDBJ databases">
        <title>Polaribacter aquimarinus sp. nov., isolated from sediment in a sediment of sea.</title>
        <authorList>
            <person name="Lu D."/>
        </authorList>
    </citation>
    <scope>NUCLEOTIDE SEQUENCE [LARGE SCALE GENOMIC DNA]</scope>
    <source>
        <strain evidence="2 3">ZY113</strain>
    </source>
</reference>
<evidence type="ECO:0008006" key="4">
    <source>
        <dbReference type="Google" id="ProtNLM"/>
    </source>
</evidence>
<name>A0A2U2J746_9FLAO</name>
<sequence length="294" mass="34169">MNCKNCQDPLEKNALFCDNCGAKVITSRITFKLLIGQLFSDVFGVDSKFFLTLKKMLLAPEDVLNEYLTGVRKRYVNPFAFLAVGAALSLLTFNFFSDEFIKMQSGFETEQSRAMKALANKDLSTVKNISKEEFIRLQQKQHSAKIGLKVQEAYFKFFLQYFNLITFLILPLYALTSKWTYRKPHNYGEHIVMNAYLQGFTMYISLITFFISMYTSPLVYMSSMFLYFIYYLFAFGRLYNHSFIKSVVKFLKFLLVLGLVITLFTLVILIIGTILFFTLKWLNPELLKSIFTPN</sequence>
<dbReference type="Pfam" id="PF12412">
    <property type="entry name" value="DUF3667"/>
    <property type="match status" value="1"/>
</dbReference>
<feature type="transmembrane region" description="Helical" evidence="1">
    <location>
        <begin position="251"/>
        <end position="279"/>
    </location>
</feature>
<dbReference type="AlphaFoldDB" id="A0A2U2J746"/>
<feature type="transmembrane region" description="Helical" evidence="1">
    <location>
        <begin position="157"/>
        <end position="175"/>
    </location>
</feature>
<dbReference type="RefSeq" id="WP_109405980.1">
    <property type="nucleotide sequence ID" value="NZ_QFFG01000007.1"/>
</dbReference>
<dbReference type="OrthoDB" id="1143019at2"/>
<evidence type="ECO:0000256" key="1">
    <source>
        <dbReference type="SAM" id="Phobius"/>
    </source>
</evidence>
<evidence type="ECO:0000313" key="3">
    <source>
        <dbReference type="Proteomes" id="UP000245670"/>
    </source>
</evidence>
<protein>
    <recommendedName>
        <fullName evidence="4">DUF3667 domain-containing protein</fullName>
    </recommendedName>
</protein>
<gene>
    <name evidence="2" type="ORF">DIS07_14450</name>
</gene>
<dbReference type="InterPro" id="IPR022134">
    <property type="entry name" value="DUF3667"/>
</dbReference>
<comment type="caution">
    <text evidence="2">The sequence shown here is derived from an EMBL/GenBank/DDBJ whole genome shotgun (WGS) entry which is preliminary data.</text>
</comment>
<dbReference type="Proteomes" id="UP000245670">
    <property type="component" value="Unassembled WGS sequence"/>
</dbReference>